<protein>
    <recommendedName>
        <fullName evidence="3">Antitoxin</fullName>
    </recommendedName>
</protein>
<evidence type="ECO:0000313" key="1">
    <source>
        <dbReference type="EMBL" id="KKS20562.1"/>
    </source>
</evidence>
<reference evidence="1 2" key="1">
    <citation type="journal article" date="2015" name="Nature">
        <title>rRNA introns, odd ribosomes, and small enigmatic genomes across a large radiation of phyla.</title>
        <authorList>
            <person name="Brown C.T."/>
            <person name="Hug L.A."/>
            <person name="Thomas B.C."/>
            <person name="Sharon I."/>
            <person name="Castelle C.J."/>
            <person name="Singh A."/>
            <person name="Wilkins M.J."/>
            <person name="Williams K.H."/>
            <person name="Banfield J.F."/>
        </authorList>
    </citation>
    <scope>NUCLEOTIDE SEQUENCE [LARGE SCALE GENOMIC DNA]</scope>
</reference>
<dbReference type="EMBL" id="LCCA01000050">
    <property type="protein sequence ID" value="KKS20562.1"/>
    <property type="molecule type" value="Genomic_DNA"/>
</dbReference>
<gene>
    <name evidence="1" type="ORF">UU80_C0050G0002</name>
</gene>
<dbReference type="Proteomes" id="UP000034920">
    <property type="component" value="Unassembled WGS sequence"/>
</dbReference>
<proteinExistence type="predicted"/>
<dbReference type="AlphaFoldDB" id="A0A0G0X829"/>
<comment type="caution">
    <text evidence="1">The sequence shown here is derived from an EMBL/GenBank/DDBJ whole genome shotgun (WGS) entry which is preliminary data.</text>
</comment>
<name>A0A0G0X829_UNCKA</name>
<evidence type="ECO:0008006" key="3">
    <source>
        <dbReference type="Google" id="ProtNLM"/>
    </source>
</evidence>
<sequence>MQLITTTELRTKVPQLLKFLEKGNEVKLIHRSKIVGKIIPCFVEKPALGREGIINLEKLINTLNLPHLSYKQRDKIYRKHLEKKYGKGIS</sequence>
<organism evidence="1 2">
    <name type="scientific">candidate division WWE3 bacterium GW2011_GWA1_41_8</name>
    <dbReference type="NCBI Taxonomy" id="1619103"/>
    <lineage>
        <taxon>Bacteria</taxon>
        <taxon>Katanobacteria</taxon>
    </lineage>
</organism>
<accession>A0A0G0X829</accession>
<dbReference type="STRING" id="1619103.UU80_C0050G0002"/>
<evidence type="ECO:0000313" key="2">
    <source>
        <dbReference type="Proteomes" id="UP000034920"/>
    </source>
</evidence>